<dbReference type="Pfam" id="PF10615">
    <property type="entry name" value="DUF2470"/>
    <property type="match status" value="1"/>
</dbReference>
<dbReference type="PANTHER" id="PTHR37783:SF1">
    <property type="entry name" value="MEMBRANE PROTEIN, PUTATIVE (AFU_ORTHOLOGUE AFUA_1G04315)-RELATED"/>
    <property type="match status" value="1"/>
</dbReference>
<dbReference type="PANTHER" id="PTHR37783">
    <property type="entry name" value="MEMBRANE PROTEIN, PUTATIVE (AFU_ORTHOLOGUE AFUA_1G04315)-RELATED"/>
    <property type="match status" value="1"/>
</dbReference>
<keyword evidence="1" id="KW-0812">Transmembrane</keyword>
<dbReference type="EMBL" id="JAVHNQ010000001">
    <property type="protein sequence ID" value="KAK6359238.1"/>
    <property type="molecule type" value="Genomic_DNA"/>
</dbReference>
<evidence type="ECO:0000256" key="1">
    <source>
        <dbReference type="SAM" id="Phobius"/>
    </source>
</evidence>
<evidence type="ECO:0000313" key="4">
    <source>
        <dbReference type="Proteomes" id="UP001375240"/>
    </source>
</evidence>
<feature type="domain" description="DUF2470" evidence="2">
    <location>
        <begin position="9"/>
        <end position="85"/>
    </location>
</feature>
<evidence type="ECO:0000313" key="3">
    <source>
        <dbReference type="EMBL" id="KAK6359238.1"/>
    </source>
</evidence>
<keyword evidence="1" id="KW-0472">Membrane</keyword>
<keyword evidence="1" id="KW-1133">Transmembrane helix</keyword>
<feature type="transmembrane region" description="Helical" evidence="1">
    <location>
        <begin position="115"/>
        <end position="135"/>
    </location>
</feature>
<reference evidence="3 4" key="1">
    <citation type="submission" date="2019-10" db="EMBL/GenBank/DDBJ databases">
        <authorList>
            <person name="Palmer J.M."/>
        </authorList>
    </citation>
    <scope>NUCLEOTIDE SEQUENCE [LARGE SCALE GENOMIC DNA]</scope>
    <source>
        <strain evidence="3 4">TWF696</strain>
    </source>
</reference>
<gene>
    <name evidence="3" type="ORF">TWF696_000402</name>
</gene>
<name>A0AAV9VDV4_9PEZI</name>
<dbReference type="Gene3D" id="3.20.180.10">
    <property type="entry name" value="PNP-oxidase-like"/>
    <property type="match status" value="1"/>
</dbReference>
<dbReference type="InterPro" id="IPR037119">
    <property type="entry name" value="Haem_oxidase_HugZ-like_sf"/>
</dbReference>
<organism evidence="3 4">
    <name type="scientific">Orbilia brochopaga</name>
    <dbReference type="NCBI Taxonomy" id="3140254"/>
    <lineage>
        <taxon>Eukaryota</taxon>
        <taxon>Fungi</taxon>
        <taxon>Dikarya</taxon>
        <taxon>Ascomycota</taxon>
        <taxon>Pezizomycotina</taxon>
        <taxon>Orbiliomycetes</taxon>
        <taxon>Orbiliales</taxon>
        <taxon>Orbiliaceae</taxon>
        <taxon>Orbilia</taxon>
    </lineage>
</organism>
<evidence type="ECO:0000259" key="2">
    <source>
        <dbReference type="Pfam" id="PF10615"/>
    </source>
</evidence>
<keyword evidence="4" id="KW-1185">Reference proteome</keyword>
<comment type="caution">
    <text evidence="3">The sequence shown here is derived from an EMBL/GenBank/DDBJ whole genome shotgun (WGS) entry which is preliminary data.</text>
</comment>
<feature type="transmembrane region" description="Helical" evidence="1">
    <location>
        <begin position="155"/>
        <end position="180"/>
    </location>
</feature>
<proteinExistence type="predicted"/>
<feature type="transmembrane region" description="Helical" evidence="1">
    <location>
        <begin position="187"/>
        <end position="210"/>
    </location>
</feature>
<dbReference type="InterPro" id="IPR019595">
    <property type="entry name" value="DUF2470"/>
</dbReference>
<dbReference type="AlphaFoldDB" id="A0AAV9VDV4"/>
<accession>A0AAV9VDV4</accession>
<dbReference type="Proteomes" id="UP001375240">
    <property type="component" value="Unassembled WGS sequence"/>
</dbReference>
<protein>
    <recommendedName>
        <fullName evidence="2">DUF2470 domain-containing protein</fullName>
    </recommendedName>
</protein>
<sequence>MASDDAARARILAHMNKDHIYDTKLYLVHRLSYPKSLLRASNPSVVALSDIQTTHLTISIDGTTKGIPFNPPMSSLADARVRLVEWTKQAESALGVDRDFVDIDITYIPPRPWELAVSLSMASIAYMLFVPTTLLPGGFLHESTPLKSFPVVASWMYAATPFGFWTFVSIHLIEALYFVTRVLGRSWVVPGVSVLVAAMWLGEVLLQGYLAFQRWGRMVKQQKAKKKAQAGKKEH</sequence>